<gene>
    <name evidence="2" type="ORF">CDL15_Pgr020156</name>
</gene>
<feature type="compositionally biased region" description="Basic and acidic residues" evidence="1">
    <location>
        <begin position="21"/>
        <end position="37"/>
    </location>
</feature>
<accession>A0A218VSH4</accession>
<dbReference type="EMBL" id="MTKT01006319">
    <property type="protein sequence ID" value="OWM62862.1"/>
    <property type="molecule type" value="Genomic_DNA"/>
</dbReference>
<name>A0A218VSH4_PUNGR</name>
<organism evidence="2 3">
    <name type="scientific">Punica granatum</name>
    <name type="common">Pomegranate</name>
    <dbReference type="NCBI Taxonomy" id="22663"/>
    <lineage>
        <taxon>Eukaryota</taxon>
        <taxon>Viridiplantae</taxon>
        <taxon>Streptophyta</taxon>
        <taxon>Embryophyta</taxon>
        <taxon>Tracheophyta</taxon>
        <taxon>Spermatophyta</taxon>
        <taxon>Magnoliopsida</taxon>
        <taxon>eudicotyledons</taxon>
        <taxon>Gunneridae</taxon>
        <taxon>Pentapetalae</taxon>
        <taxon>rosids</taxon>
        <taxon>malvids</taxon>
        <taxon>Myrtales</taxon>
        <taxon>Lythraceae</taxon>
        <taxon>Punica</taxon>
    </lineage>
</organism>
<sequence length="55" mass="6429">MSRHDHNIQQPTANTPAQQEETNREPRGKGEEGVAEKWVKMDYHIKRVLQQSRST</sequence>
<evidence type="ECO:0000313" key="3">
    <source>
        <dbReference type="Proteomes" id="UP000197138"/>
    </source>
</evidence>
<feature type="region of interest" description="Disordered" evidence="1">
    <location>
        <begin position="1"/>
        <end position="37"/>
    </location>
</feature>
<protein>
    <submittedName>
        <fullName evidence="2">Uncharacterized protein</fullName>
    </submittedName>
</protein>
<evidence type="ECO:0000256" key="1">
    <source>
        <dbReference type="SAM" id="MobiDB-lite"/>
    </source>
</evidence>
<feature type="compositionally biased region" description="Polar residues" evidence="1">
    <location>
        <begin position="8"/>
        <end position="20"/>
    </location>
</feature>
<evidence type="ECO:0000313" key="2">
    <source>
        <dbReference type="EMBL" id="OWM62862.1"/>
    </source>
</evidence>
<dbReference type="AlphaFoldDB" id="A0A218VSH4"/>
<reference evidence="3" key="1">
    <citation type="journal article" date="2017" name="Plant J.">
        <title>The pomegranate (Punica granatum L.) genome and the genomics of punicalagin biosynthesis.</title>
        <authorList>
            <person name="Qin G."/>
            <person name="Xu C."/>
            <person name="Ming R."/>
            <person name="Tang H."/>
            <person name="Guyot R."/>
            <person name="Kramer E.M."/>
            <person name="Hu Y."/>
            <person name="Yi X."/>
            <person name="Qi Y."/>
            <person name="Xu X."/>
            <person name="Gao Z."/>
            <person name="Pan H."/>
            <person name="Jian J."/>
            <person name="Tian Y."/>
            <person name="Yue Z."/>
            <person name="Xu Y."/>
        </authorList>
    </citation>
    <scope>NUCLEOTIDE SEQUENCE [LARGE SCALE GENOMIC DNA]</scope>
    <source>
        <strain evidence="3">cv. Dabenzi</strain>
    </source>
</reference>
<proteinExistence type="predicted"/>
<dbReference type="Proteomes" id="UP000197138">
    <property type="component" value="Unassembled WGS sequence"/>
</dbReference>
<comment type="caution">
    <text evidence="2">The sequence shown here is derived from an EMBL/GenBank/DDBJ whole genome shotgun (WGS) entry which is preliminary data.</text>
</comment>